<keyword evidence="3" id="KW-1185">Reference proteome</keyword>
<dbReference type="Proteomes" id="UP000012589">
    <property type="component" value="Unassembled WGS sequence"/>
</dbReference>
<evidence type="ECO:0000313" key="3">
    <source>
        <dbReference type="Proteomes" id="UP000012589"/>
    </source>
</evidence>
<keyword evidence="1" id="KW-1133">Transmembrane helix</keyword>
<dbReference type="HOGENOM" id="CLU_2973626_0_0_9"/>
<sequence>MELIGMIASWDFCLFLLGIIGVTVFTWVHKVISKCNPKIFAIICVIIAYFAITYIRQCC</sequence>
<gene>
    <name evidence="2" type="ORF">C823_04736</name>
</gene>
<evidence type="ECO:0000313" key="2">
    <source>
        <dbReference type="EMBL" id="EMZ21163.1"/>
    </source>
</evidence>
<keyword evidence="1" id="KW-0472">Membrane</keyword>
<feature type="transmembrane region" description="Helical" evidence="1">
    <location>
        <begin position="39"/>
        <end position="55"/>
    </location>
</feature>
<organism evidence="2 3">
    <name type="scientific">Eubacterium plexicaudatum ASF492</name>
    <dbReference type="NCBI Taxonomy" id="1235802"/>
    <lineage>
        <taxon>Bacteria</taxon>
        <taxon>Bacillati</taxon>
        <taxon>Bacillota</taxon>
        <taxon>Clostridia</taxon>
        <taxon>Eubacteriales</taxon>
        <taxon>Eubacteriaceae</taxon>
        <taxon>Eubacterium</taxon>
    </lineage>
</organism>
<feature type="transmembrane region" description="Helical" evidence="1">
    <location>
        <begin position="6"/>
        <end position="27"/>
    </location>
</feature>
<dbReference type="AlphaFoldDB" id="N2A3Y0"/>
<accession>N2A3Y0</accession>
<reference evidence="2 3" key="1">
    <citation type="journal article" date="2014" name="Genome Announc.">
        <title>Draft genome sequences of the altered schaedler flora, a defined bacterial community from gnotobiotic mice.</title>
        <authorList>
            <person name="Wannemuehler M.J."/>
            <person name="Overstreet A.M."/>
            <person name="Ward D.V."/>
            <person name="Phillips G.J."/>
        </authorList>
    </citation>
    <scope>NUCLEOTIDE SEQUENCE [LARGE SCALE GENOMIC DNA]</scope>
    <source>
        <strain evidence="2 3">ASF492</strain>
    </source>
</reference>
<comment type="caution">
    <text evidence="2">The sequence shown here is derived from an EMBL/GenBank/DDBJ whole genome shotgun (WGS) entry which is preliminary data.</text>
</comment>
<keyword evidence="1" id="KW-0812">Transmembrane</keyword>
<dbReference type="EMBL" id="AQFT01000136">
    <property type="protein sequence ID" value="EMZ21163.1"/>
    <property type="molecule type" value="Genomic_DNA"/>
</dbReference>
<evidence type="ECO:0000256" key="1">
    <source>
        <dbReference type="SAM" id="Phobius"/>
    </source>
</evidence>
<protein>
    <submittedName>
        <fullName evidence="2">Uncharacterized protein</fullName>
    </submittedName>
</protein>
<name>N2A3Y0_9FIRM</name>
<proteinExistence type="predicted"/>